<proteinExistence type="predicted"/>
<dbReference type="AlphaFoldDB" id="F2JVI8"/>
<evidence type="ECO:0000313" key="2">
    <source>
        <dbReference type="EMBL" id="ADZ90532.1"/>
    </source>
</evidence>
<dbReference type="KEGG" id="mme:Marme_1259"/>
<evidence type="ECO:0000256" key="1">
    <source>
        <dbReference type="SAM" id="MobiDB-lite"/>
    </source>
</evidence>
<sequence>MSFMYQKYLYMNDIILIERGDPNHKKFNSITPKTKESASKATGPAWR</sequence>
<dbReference type="STRING" id="717774.Marme_1259"/>
<feature type="region of interest" description="Disordered" evidence="1">
    <location>
        <begin position="26"/>
        <end position="47"/>
    </location>
</feature>
<gene>
    <name evidence="2" type="ordered locus">Marme_1259</name>
</gene>
<accession>F2JVI8</accession>
<dbReference type="EMBL" id="CP002583">
    <property type="protein sequence ID" value="ADZ90532.1"/>
    <property type="molecule type" value="Genomic_DNA"/>
</dbReference>
<name>F2JVI8_MARM1</name>
<dbReference type="Proteomes" id="UP000001062">
    <property type="component" value="Chromosome"/>
</dbReference>
<organism evidence="2 3">
    <name type="scientific">Marinomonas mediterranea (strain ATCC 700492 / JCM 21426 / NBRC 103028 / MMB-1)</name>
    <dbReference type="NCBI Taxonomy" id="717774"/>
    <lineage>
        <taxon>Bacteria</taxon>
        <taxon>Pseudomonadati</taxon>
        <taxon>Pseudomonadota</taxon>
        <taxon>Gammaproteobacteria</taxon>
        <taxon>Oceanospirillales</taxon>
        <taxon>Oceanospirillaceae</taxon>
        <taxon>Marinomonas</taxon>
    </lineage>
</organism>
<protein>
    <submittedName>
        <fullName evidence="2">Uncharacterized protein</fullName>
    </submittedName>
</protein>
<evidence type="ECO:0000313" key="3">
    <source>
        <dbReference type="Proteomes" id="UP000001062"/>
    </source>
</evidence>
<dbReference type="HOGENOM" id="CLU_3170008_0_0_6"/>
<keyword evidence="3" id="KW-1185">Reference proteome</keyword>
<reference evidence="2 3" key="1">
    <citation type="journal article" date="2012" name="Stand. Genomic Sci.">
        <title>Complete genome sequence of the melanogenic marine bacterium Marinomonas mediterranea type strain (MMB-1(T)).</title>
        <authorList>
            <person name="Lucas-Elio P."/>
            <person name="Goodwin L."/>
            <person name="Woyke T."/>
            <person name="Pitluck S."/>
            <person name="Nolan M."/>
            <person name="Kyrpides N.C."/>
            <person name="Detter J.C."/>
            <person name="Copeland A."/>
            <person name="Teshima H."/>
            <person name="Bruce D."/>
            <person name="Detter C."/>
            <person name="Tapia R."/>
            <person name="Han S."/>
            <person name="Land M.L."/>
            <person name="Ivanova N."/>
            <person name="Mikhailova N."/>
            <person name="Johnston A.W."/>
            <person name="Sanchez-Amat A."/>
        </authorList>
    </citation>
    <scope>NUCLEOTIDE SEQUENCE [LARGE SCALE GENOMIC DNA]</scope>
    <source>
        <strain evidence="3">ATCC 700492 / JCM 21426 / NBRC 103028 / MMB-1</strain>
    </source>
</reference>